<name>A0A6A6U1H6_9PEZI</name>
<accession>A0A6A6U1H6</accession>
<evidence type="ECO:0000313" key="3">
    <source>
        <dbReference type="Proteomes" id="UP000799302"/>
    </source>
</evidence>
<gene>
    <name evidence="2" type="ORF">BT63DRAFT_442719</name>
</gene>
<dbReference type="Proteomes" id="UP000799302">
    <property type="component" value="Unassembled WGS sequence"/>
</dbReference>
<feature type="chain" id="PRO_5025652108" description="Cyanovirin-N domain-containing protein" evidence="1">
    <location>
        <begin position="19"/>
        <end position="141"/>
    </location>
</feature>
<dbReference type="AlphaFoldDB" id="A0A6A6U1H6"/>
<evidence type="ECO:0000313" key="2">
    <source>
        <dbReference type="EMBL" id="KAF2665297.1"/>
    </source>
</evidence>
<protein>
    <recommendedName>
        <fullName evidence="4">Cyanovirin-N domain-containing protein</fullName>
    </recommendedName>
</protein>
<feature type="signal peptide" evidence="1">
    <location>
        <begin position="1"/>
        <end position="18"/>
    </location>
</feature>
<reference evidence="2" key="1">
    <citation type="journal article" date="2020" name="Stud. Mycol.">
        <title>101 Dothideomycetes genomes: a test case for predicting lifestyles and emergence of pathogens.</title>
        <authorList>
            <person name="Haridas S."/>
            <person name="Albert R."/>
            <person name="Binder M."/>
            <person name="Bloem J."/>
            <person name="Labutti K."/>
            <person name="Salamov A."/>
            <person name="Andreopoulos B."/>
            <person name="Baker S."/>
            <person name="Barry K."/>
            <person name="Bills G."/>
            <person name="Bluhm B."/>
            <person name="Cannon C."/>
            <person name="Castanera R."/>
            <person name="Culley D."/>
            <person name="Daum C."/>
            <person name="Ezra D."/>
            <person name="Gonzalez J."/>
            <person name="Henrissat B."/>
            <person name="Kuo A."/>
            <person name="Liang C."/>
            <person name="Lipzen A."/>
            <person name="Lutzoni F."/>
            <person name="Magnuson J."/>
            <person name="Mondo S."/>
            <person name="Nolan M."/>
            <person name="Ohm R."/>
            <person name="Pangilinan J."/>
            <person name="Park H.-J."/>
            <person name="Ramirez L."/>
            <person name="Alfaro M."/>
            <person name="Sun H."/>
            <person name="Tritt A."/>
            <person name="Yoshinaga Y."/>
            <person name="Zwiers L.-H."/>
            <person name="Turgeon B."/>
            <person name="Goodwin S."/>
            <person name="Spatafora J."/>
            <person name="Crous P."/>
            <person name="Grigoriev I."/>
        </authorList>
    </citation>
    <scope>NUCLEOTIDE SEQUENCE</scope>
    <source>
        <strain evidence="2">CBS 115976</strain>
    </source>
</reference>
<evidence type="ECO:0000256" key="1">
    <source>
        <dbReference type="SAM" id="SignalP"/>
    </source>
</evidence>
<keyword evidence="1" id="KW-0732">Signal</keyword>
<keyword evidence="3" id="KW-1185">Reference proteome</keyword>
<organism evidence="2 3">
    <name type="scientific">Microthyrium microscopicum</name>
    <dbReference type="NCBI Taxonomy" id="703497"/>
    <lineage>
        <taxon>Eukaryota</taxon>
        <taxon>Fungi</taxon>
        <taxon>Dikarya</taxon>
        <taxon>Ascomycota</taxon>
        <taxon>Pezizomycotina</taxon>
        <taxon>Dothideomycetes</taxon>
        <taxon>Dothideomycetes incertae sedis</taxon>
        <taxon>Microthyriales</taxon>
        <taxon>Microthyriaceae</taxon>
        <taxon>Microthyrium</taxon>
    </lineage>
</organism>
<evidence type="ECO:0008006" key="4">
    <source>
        <dbReference type="Google" id="ProtNLM"/>
    </source>
</evidence>
<dbReference type="EMBL" id="MU004240">
    <property type="protein sequence ID" value="KAF2665297.1"/>
    <property type="molecule type" value="Genomic_DNA"/>
</dbReference>
<sequence length="141" mass="14803">MRFQILSTILAIASICMAVAVPSPEANLAVRNITQSLNYPLRCNTMNLNLNDARACRTRIGDLGFNTMCQVPPISSGNFCQQGGVYVSGRAWGVNPPTEAHCSVVGDIVSIIINGCGSQGGSLGVFGLDGDVVVHVADHDV</sequence>
<proteinExistence type="predicted"/>